<dbReference type="EMBL" id="CBUK010000015">
    <property type="protein sequence ID" value="CDI57510.1"/>
    <property type="molecule type" value="Genomic_DNA"/>
</dbReference>
<accession>U6F4D6</accession>
<evidence type="ECO:0000313" key="1">
    <source>
        <dbReference type="EMBL" id="CDI57510.1"/>
    </source>
</evidence>
<gene>
    <name evidence="1" type="ORF">LHCIRMBIA951_00646</name>
</gene>
<organism evidence="1 2">
    <name type="scientific">Lactobacillus helveticus CIRM-BIA 951</name>
    <dbReference type="NCBI Taxonomy" id="1226334"/>
    <lineage>
        <taxon>Bacteria</taxon>
        <taxon>Bacillati</taxon>
        <taxon>Bacillota</taxon>
        <taxon>Bacilli</taxon>
        <taxon>Lactobacillales</taxon>
        <taxon>Lactobacillaceae</taxon>
        <taxon>Lactobacillus</taxon>
    </lineage>
</organism>
<protein>
    <submittedName>
        <fullName evidence="1">Uncharacterized protein</fullName>
    </submittedName>
</protein>
<dbReference type="Proteomes" id="UP000017248">
    <property type="component" value="Unassembled WGS sequence"/>
</dbReference>
<sequence length="10" mass="1075">MTNKAAKIAK</sequence>
<name>U6F4D6_LACHE</name>
<reference evidence="1" key="1">
    <citation type="submission" date="2013-09" db="EMBL/GenBank/DDBJ databases">
        <title>Draft Genome Sequence of five Lactobacillus helveticus strains CIRM-BIA 101T, 103, 104, 951 and 953 isolated from milk product.</title>
        <authorList>
            <person name="Valence F."/>
            <person name="Chuat V."/>
            <person name="Ma L."/>
            <person name="Creno S."/>
            <person name="Falentin H."/>
            <person name="Lortal S."/>
            <person name="Bizet C."/>
            <person name="Clermont D."/>
            <person name="Loux V."/>
            <person name="Bouchier C."/>
            <person name="Cousin S."/>
        </authorList>
    </citation>
    <scope>NUCLEOTIDE SEQUENCE [LARGE SCALE GENOMIC DNA]</scope>
    <source>
        <strain evidence="1">CIRM-BIA 951</strain>
    </source>
</reference>
<proteinExistence type="predicted"/>
<evidence type="ECO:0000313" key="2">
    <source>
        <dbReference type="Proteomes" id="UP000017248"/>
    </source>
</evidence>
<dbReference type="HOGENOM" id="CLU_3438312_0_0_9"/>
<comment type="caution">
    <text evidence="1">The sequence shown here is derived from an EMBL/GenBank/DDBJ whole genome shotgun (WGS) entry which is preliminary data.</text>
</comment>
<keyword evidence="2" id="KW-1185">Reference proteome</keyword>